<dbReference type="RefSeq" id="WP_039320135.1">
    <property type="nucleotide sequence ID" value="NZ_JTLZ01000005.1"/>
</dbReference>
<keyword evidence="2" id="KW-1185">Reference proteome</keyword>
<evidence type="ECO:0000313" key="1">
    <source>
        <dbReference type="EMBL" id="KHO26588.1"/>
    </source>
</evidence>
<accession>A0ABR4YWR5</accession>
<gene>
    <name evidence="1" type="ORF">QQ44_13110</name>
</gene>
<evidence type="ECO:0000313" key="2">
    <source>
        <dbReference type="Proteomes" id="UP000031004"/>
    </source>
</evidence>
<proteinExistence type="predicted"/>
<dbReference type="EMBL" id="JTLZ01000005">
    <property type="protein sequence ID" value="KHO26588.1"/>
    <property type="molecule type" value="Genomic_DNA"/>
</dbReference>
<protein>
    <submittedName>
        <fullName evidence="1">Uncharacterized protein</fullName>
    </submittedName>
</protein>
<name>A0ABR4YWR5_9MYCO</name>
<organism evidence="1 2">
    <name type="scientific">Mycolicibacterium setense</name>
    <dbReference type="NCBI Taxonomy" id="431269"/>
    <lineage>
        <taxon>Bacteria</taxon>
        <taxon>Bacillati</taxon>
        <taxon>Actinomycetota</taxon>
        <taxon>Actinomycetes</taxon>
        <taxon>Mycobacteriales</taxon>
        <taxon>Mycobacteriaceae</taxon>
        <taxon>Mycolicibacterium</taxon>
    </lineage>
</organism>
<reference evidence="1 2" key="1">
    <citation type="submission" date="2014-11" db="EMBL/GenBank/DDBJ databases">
        <title>Mycobacterium setense Manresensis Genome.</title>
        <authorList>
            <person name="Rech G."/>
            <person name="Sumoy L."/>
        </authorList>
    </citation>
    <scope>NUCLEOTIDE SEQUENCE [LARGE SCALE GENOMIC DNA]</scope>
    <source>
        <strain evidence="1 2">Manresensis</strain>
    </source>
</reference>
<dbReference type="Proteomes" id="UP000031004">
    <property type="component" value="Unassembled WGS sequence"/>
</dbReference>
<comment type="caution">
    <text evidence="1">The sequence shown here is derived from an EMBL/GenBank/DDBJ whole genome shotgun (WGS) entry which is preliminary data.</text>
</comment>
<sequence length="171" mass="19727">MTLAPFAGISADYVWSRFVQLLANDQALRIELDEYQQRHPLDLGDLTSAVTRMVTDDRGADGAHTDVAAWWRVNQEPYLRPTPKVAALCVWLWRNGLHAGAVDVYAKIWSTVRARHRENQRIGWPPDTALEAFRDAAYPHWDDADHEWFCTVFRQRHVDPQIDHDLNQLIG</sequence>